<comment type="caution">
    <text evidence="1">The sequence shown here is derived from an EMBL/GenBank/DDBJ whole genome shotgun (WGS) entry which is preliminary data.</text>
</comment>
<proteinExistence type="predicted"/>
<sequence>MFFQGIRLQPGSKYSIHIKLEEEILLPFPYETNCTDYEDLWRKGNGFEPRSQE</sequence>
<gene>
    <name evidence="1" type="ORF">LARSCL_LOCUS8079</name>
</gene>
<evidence type="ECO:0000313" key="1">
    <source>
        <dbReference type="EMBL" id="CAL1275462.1"/>
    </source>
</evidence>
<organism evidence="1 2">
    <name type="scientific">Larinioides sclopetarius</name>
    <dbReference type="NCBI Taxonomy" id="280406"/>
    <lineage>
        <taxon>Eukaryota</taxon>
        <taxon>Metazoa</taxon>
        <taxon>Ecdysozoa</taxon>
        <taxon>Arthropoda</taxon>
        <taxon>Chelicerata</taxon>
        <taxon>Arachnida</taxon>
        <taxon>Araneae</taxon>
        <taxon>Araneomorphae</taxon>
        <taxon>Entelegynae</taxon>
        <taxon>Araneoidea</taxon>
        <taxon>Araneidae</taxon>
        <taxon>Larinioides</taxon>
    </lineage>
</organism>
<name>A0AAV1ZUQ9_9ARAC</name>
<keyword evidence="2" id="KW-1185">Reference proteome</keyword>
<feature type="non-terminal residue" evidence="1">
    <location>
        <position position="53"/>
    </location>
</feature>
<protein>
    <submittedName>
        <fullName evidence="1">Uncharacterized protein</fullName>
    </submittedName>
</protein>
<evidence type="ECO:0000313" key="2">
    <source>
        <dbReference type="Proteomes" id="UP001497382"/>
    </source>
</evidence>
<dbReference type="AlphaFoldDB" id="A0AAV1ZUQ9"/>
<dbReference type="EMBL" id="CAXIEN010000084">
    <property type="protein sequence ID" value="CAL1275462.1"/>
    <property type="molecule type" value="Genomic_DNA"/>
</dbReference>
<reference evidence="1 2" key="1">
    <citation type="submission" date="2024-04" db="EMBL/GenBank/DDBJ databases">
        <authorList>
            <person name="Rising A."/>
            <person name="Reimegard J."/>
            <person name="Sonavane S."/>
            <person name="Akerstrom W."/>
            <person name="Nylinder S."/>
            <person name="Hedman E."/>
            <person name="Kallberg Y."/>
        </authorList>
    </citation>
    <scope>NUCLEOTIDE SEQUENCE [LARGE SCALE GENOMIC DNA]</scope>
</reference>
<dbReference type="Proteomes" id="UP001497382">
    <property type="component" value="Unassembled WGS sequence"/>
</dbReference>
<accession>A0AAV1ZUQ9</accession>